<dbReference type="Pfam" id="PF13087">
    <property type="entry name" value="AAA_12"/>
    <property type="match status" value="1"/>
</dbReference>
<keyword evidence="3 6" id="KW-0347">Helicase</keyword>
<dbReference type="AlphaFoldDB" id="A0A5M5BWG9"/>
<sequence>LKVQYRMHEAIMQFPSDWFYHGELEAAPEVRYRGILDFDTPMNWIDTSEMDFHEDFVGESFGRINKQEANLLLQELEAYIERIGKERILDERIDFGLISPYKAQVQYLRGKIKGNSFLRPFRSLITVNTVDGFQGQERDVIFISLVRANEDGQIGFLNDLRRMNVAITRARMKLVILGDASTLTKHPFYKRLMLFIKKED</sequence>
<keyword evidence="4" id="KW-0067">ATP-binding</keyword>
<dbReference type="GO" id="GO:0016787">
    <property type="term" value="F:hydrolase activity"/>
    <property type="evidence" value="ECO:0007669"/>
    <property type="project" value="UniProtKB-KW"/>
</dbReference>
<evidence type="ECO:0000259" key="5">
    <source>
        <dbReference type="Pfam" id="PF13087"/>
    </source>
</evidence>
<keyword evidence="1" id="KW-0547">Nucleotide-binding</keyword>
<dbReference type="InterPro" id="IPR045055">
    <property type="entry name" value="DNA2/NAM7-like"/>
</dbReference>
<dbReference type="GO" id="GO:0004386">
    <property type="term" value="F:helicase activity"/>
    <property type="evidence" value="ECO:0007669"/>
    <property type="project" value="UniProtKB-KW"/>
</dbReference>
<feature type="non-terminal residue" evidence="6">
    <location>
        <position position="1"/>
    </location>
</feature>
<dbReference type="PANTHER" id="PTHR10887:SF495">
    <property type="entry name" value="HELICASE SENATAXIN ISOFORM X1-RELATED"/>
    <property type="match status" value="1"/>
</dbReference>
<organism evidence="6 7">
    <name type="scientific">Bacteroides ovatus</name>
    <dbReference type="NCBI Taxonomy" id="28116"/>
    <lineage>
        <taxon>Bacteria</taxon>
        <taxon>Pseudomonadati</taxon>
        <taxon>Bacteroidota</taxon>
        <taxon>Bacteroidia</taxon>
        <taxon>Bacteroidales</taxon>
        <taxon>Bacteroidaceae</taxon>
        <taxon>Bacteroides</taxon>
    </lineage>
</organism>
<gene>
    <name evidence="6" type="ORF">F3D71_22600</name>
</gene>
<evidence type="ECO:0000313" key="7">
    <source>
        <dbReference type="Proteomes" id="UP000323717"/>
    </source>
</evidence>
<dbReference type="Gene3D" id="3.40.50.300">
    <property type="entry name" value="P-loop containing nucleotide triphosphate hydrolases"/>
    <property type="match status" value="1"/>
</dbReference>
<dbReference type="FunFam" id="3.40.50.300:FF:000326">
    <property type="entry name" value="P-loop containing nucleoside triphosphate hydrolase"/>
    <property type="match status" value="1"/>
</dbReference>
<dbReference type="EMBL" id="VWLE01000451">
    <property type="protein sequence ID" value="KAA3942127.1"/>
    <property type="molecule type" value="Genomic_DNA"/>
</dbReference>
<dbReference type="SUPFAM" id="SSF52540">
    <property type="entry name" value="P-loop containing nucleoside triphosphate hydrolases"/>
    <property type="match status" value="1"/>
</dbReference>
<comment type="caution">
    <text evidence="6">The sequence shown here is derived from an EMBL/GenBank/DDBJ whole genome shotgun (WGS) entry which is preliminary data.</text>
</comment>
<feature type="domain" description="DNA2/NAM7 helicase-like C-terminal" evidence="5">
    <location>
        <begin position="1"/>
        <end position="180"/>
    </location>
</feature>
<dbReference type="GO" id="GO:0005524">
    <property type="term" value="F:ATP binding"/>
    <property type="evidence" value="ECO:0007669"/>
    <property type="project" value="UniProtKB-KW"/>
</dbReference>
<dbReference type="Proteomes" id="UP000323717">
    <property type="component" value="Unassembled WGS sequence"/>
</dbReference>
<dbReference type="InterPro" id="IPR027417">
    <property type="entry name" value="P-loop_NTPase"/>
</dbReference>
<proteinExistence type="predicted"/>
<keyword evidence="2" id="KW-0378">Hydrolase</keyword>
<protein>
    <submittedName>
        <fullName evidence="6">Helicase</fullName>
    </submittedName>
</protein>
<dbReference type="GO" id="GO:0005694">
    <property type="term" value="C:chromosome"/>
    <property type="evidence" value="ECO:0007669"/>
    <property type="project" value="UniProtKB-ARBA"/>
</dbReference>
<reference evidence="6 7" key="1">
    <citation type="journal article" date="2019" name="Nat. Med.">
        <title>A library of human gut bacterial isolates paired with longitudinal multiomics data enables mechanistic microbiome research.</title>
        <authorList>
            <person name="Poyet M."/>
            <person name="Groussin M."/>
            <person name="Gibbons S.M."/>
            <person name="Avila-Pacheco J."/>
            <person name="Jiang X."/>
            <person name="Kearney S.M."/>
            <person name="Perrotta A.R."/>
            <person name="Berdy B."/>
            <person name="Zhao S."/>
            <person name="Lieberman T.D."/>
            <person name="Swanson P.K."/>
            <person name="Smith M."/>
            <person name="Roesemann S."/>
            <person name="Alexander J.E."/>
            <person name="Rich S.A."/>
            <person name="Livny J."/>
            <person name="Vlamakis H."/>
            <person name="Clish C."/>
            <person name="Bullock K."/>
            <person name="Deik A."/>
            <person name="Scott J."/>
            <person name="Pierce K.A."/>
            <person name="Xavier R.J."/>
            <person name="Alm E.J."/>
        </authorList>
    </citation>
    <scope>NUCLEOTIDE SEQUENCE [LARGE SCALE GENOMIC DNA]</scope>
    <source>
        <strain evidence="6 7">BIOML-A163</strain>
    </source>
</reference>
<evidence type="ECO:0000256" key="2">
    <source>
        <dbReference type="ARBA" id="ARBA00022801"/>
    </source>
</evidence>
<dbReference type="CDD" id="cd18808">
    <property type="entry name" value="SF1_C_Upf1"/>
    <property type="match status" value="1"/>
</dbReference>
<dbReference type="PANTHER" id="PTHR10887">
    <property type="entry name" value="DNA2/NAM7 HELICASE FAMILY"/>
    <property type="match status" value="1"/>
</dbReference>
<evidence type="ECO:0000313" key="6">
    <source>
        <dbReference type="EMBL" id="KAA3942127.1"/>
    </source>
</evidence>
<evidence type="ECO:0000256" key="3">
    <source>
        <dbReference type="ARBA" id="ARBA00022806"/>
    </source>
</evidence>
<dbReference type="InterPro" id="IPR047187">
    <property type="entry name" value="SF1_C_Upf1"/>
</dbReference>
<evidence type="ECO:0000256" key="1">
    <source>
        <dbReference type="ARBA" id="ARBA00022741"/>
    </source>
</evidence>
<evidence type="ECO:0000256" key="4">
    <source>
        <dbReference type="ARBA" id="ARBA00022840"/>
    </source>
</evidence>
<accession>A0A5M5BWG9</accession>
<name>A0A5M5BWG9_BACOV</name>
<dbReference type="InterPro" id="IPR041679">
    <property type="entry name" value="DNA2/NAM7-like_C"/>
</dbReference>